<dbReference type="Gene3D" id="3.60.15.10">
    <property type="entry name" value="Ribonuclease Z/Hydroxyacylglutathione hydrolase-like"/>
    <property type="match status" value="1"/>
</dbReference>
<accession>A0ABW2XPZ3</accession>
<evidence type="ECO:0000313" key="6">
    <source>
        <dbReference type="EMBL" id="MFD0687523.1"/>
    </source>
</evidence>
<gene>
    <name evidence="6" type="ORF">ACFQZM_23705</name>
</gene>
<dbReference type="EMBL" id="JBHTGP010000013">
    <property type="protein sequence ID" value="MFD0687523.1"/>
    <property type="molecule type" value="Genomic_DNA"/>
</dbReference>
<dbReference type="PANTHER" id="PTHR42978">
    <property type="entry name" value="QUORUM-QUENCHING LACTONASE YTNP-RELATED-RELATED"/>
    <property type="match status" value="1"/>
</dbReference>
<comment type="caution">
    <text evidence="6">The sequence shown here is derived from an EMBL/GenBank/DDBJ whole genome shotgun (WGS) entry which is preliminary data.</text>
</comment>
<keyword evidence="3" id="KW-0378">Hydrolase</keyword>
<organism evidence="6 7">
    <name type="scientific">Actinomadura fibrosa</name>
    <dbReference type="NCBI Taxonomy" id="111802"/>
    <lineage>
        <taxon>Bacteria</taxon>
        <taxon>Bacillati</taxon>
        <taxon>Actinomycetota</taxon>
        <taxon>Actinomycetes</taxon>
        <taxon>Streptosporangiales</taxon>
        <taxon>Thermomonosporaceae</taxon>
        <taxon>Actinomadura</taxon>
    </lineage>
</organism>
<dbReference type="Pfam" id="PF00753">
    <property type="entry name" value="Lactamase_B"/>
    <property type="match status" value="1"/>
</dbReference>
<feature type="domain" description="Metallo-beta-lactamase" evidence="5">
    <location>
        <begin position="63"/>
        <end position="260"/>
    </location>
</feature>
<dbReference type="SUPFAM" id="SSF56281">
    <property type="entry name" value="Metallo-hydrolase/oxidoreductase"/>
    <property type="match status" value="1"/>
</dbReference>
<dbReference type="RefSeq" id="WP_131762897.1">
    <property type="nucleotide sequence ID" value="NZ_CAACUY010000269.1"/>
</dbReference>
<dbReference type="InterPro" id="IPR001279">
    <property type="entry name" value="Metallo-B-lactamas"/>
</dbReference>
<sequence length="277" mass="28748">MYETTRTVAGVEIIPLCDAVGPMGESLRRPLPETFPGSPPALWDHVRAEAPDVFGPDGEWVLRFHCFVLRVPHGPTILVDTGLGPEDSPAASWAPVPGGLLGALAGVGLAATDIDTVVLTHLHSDHASGAVVKGEPVFANARHLVQRDELGWLDAGGGPVLDDVVEPLRGAGLLDAVTGKARLAPAVEIVPTPGHTPGHQSVVVGDDALVVAGDVVLHPVQLADPSVTYVYDDDQAAAAATRTALLSRLRARGGVLAAPHLHVPFVSVPDVWTAHDG</sequence>
<evidence type="ECO:0000256" key="1">
    <source>
        <dbReference type="ARBA" id="ARBA00007749"/>
    </source>
</evidence>
<comment type="similarity">
    <text evidence="1">Belongs to the metallo-beta-lactamase superfamily.</text>
</comment>
<keyword evidence="2" id="KW-0479">Metal-binding</keyword>
<evidence type="ECO:0000256" key="4">
    <source>
        <dbReference type="ARBA" id="ARBA00022833"/>
    </source>
</evidence>
<dbReference type="InterPro" id="IPR036866">
    <property type="entry name" value="RibonucZ/Hydroxyglut_hydro"/>
</dbReference>
<proteinExistence type="inferred from homology"/>
<dbReference type="SMART" id="SM00849">
    <property type="entry name" value="Lactamase_B"/>
    <property type="match status" value="1"/>
</dbReference>
<keyword evidence="4" id="KW-0862">Zinc</keyword>
<evidence type="ECO:0000256" key="2">
    <source>
        <dbReference type="ARBA" id="ARBA00022723"/>
    </source>
</evidence>
<protein>
    <submittedName>
        <fullName evidence="6">MBL fold metallo-hydrolase</fullName>
    </submittedName>
</protein>
<reference evidence="7" key="1">
    <citation type="journal article" date="2019" name="Int. J. Syst. Evol. Microbiol.">
        <title>The Global Catalogue of Microorganisms (GCM) 10K type strain sequencing project: providing services to taxonomists for standard genome sequencing and annotation.</title>
        <authorList>
            <consortium name="The Broad Institute Genomics Platform"/>
            <consortium name="The Broad Institute Genome Sequencing Center for Infectious Disease"/>
            <person name="Wu L."/>
            <person name="Ma J."/>
        </authorList>
    </citation>
    <scope>NUCLEOTIDE SEQUENCE [LARGE SCALE GENOMIC DNA]</scope>
    <source>
        <strain evidence="7">JCM 9371</strain>
    </source>
</reference>
<keyword evidence="7" id="KW-1185">Reference proteome</keyword>
<dbReference type="PANTHER" id="PTHR42978:SF6">
    <property type="entry name" value="QUORUM-QUENCHING LACTONASE YTNP-RELATED"/>
    <property type="match status" value="1"/>
</dbReference>
<evidence type="ECO:0000313" key="7">
    <source>
        <dbReference type="Proteomes" id="UP001597063"/>
    </source>
</evidence>
<dbReference type="InterPro" id="IPR051013">
    <property type="entry name" value="MBL_superfamily_lactonases"/>
</dbReference>
<evidence type="ECO:0000256" key="3">
    <source>
        <dbReference type="ARBA" id="ARBA00022801"/>
    </source>
</evidence>
<evidence type="ECO:0000259" key="5">
    <source>
        <dbReference type="SMART" id="SM00849"/>
    </source>
</evidence>
<name>A0ABW2XPZ3_9ACTN</name>
<dbReference type="Proteomes" id="UP001597063">
    <property type="component" value="Unassembled WGS sequence"/>
</dbReference>